<keyword evidence="2" id="KW-0418">Kinase</keyword>
<dbReference type="InterPro" id="IPR052519">
    <property type="entry name" value="Euk-type_GlcNAc_Kinase"/>
</dbReference>
<feature type="domain" description="ATPase BadF/BadG/BcrA/BcrD type" evidence="1">
    <location>
        <begin position="9"/>
        <end position="137"/>
    </location>
</feature>
<dbReference type="Proteomes" id="UP000644756">
    <property type="component" value="Unassembled WGS sequence"/>
</dbReference>
<organism evidence="2 3">
    <name type="scientific">Paenibacillus abyssi</name>
    <dbReference type="NCBI Taxonomy" id="1340531"/>
    <lineage>
        <taxon>Bacteria</taxon>
        <taxon>Bacillati</taxon>
        <taxon>Bacillota</taxon>
        <taxon>Bacilli</taxon>
        <taxon>Bacillales</taxon>
        <taxon>Paenibacillaceae</taxon>
        <taxon>Paenibacillus</taxon>
    </lineage>
</organism>
<gene>
    <name evidence="2" type="ORF">GCM10010916_37340</name>
</gene>
<dbReference type="EMBL" id="BMGR01000013">
    <property type="protein sequence ID" value="GGG17029.1"/>
    <property type="molecule type" value="Genomic_DNA"/>
</dbReference>
<accession>A0A917LEK7</accession>
<evidence type="ECO:0000313" key="2">
    <source>
        <dbReference type="EMBL" id="GGG17029.1"/>
    </source>
</evidence>
<dbReference type="AlphaFoldDB" id="A0A917LEK7"/>
<proteinExistence type="predicted"/>
<keyword evidence="2" id="KW-0808">Transferase</keyword>
<dbReference type="Gene3D" id="3.30.420.40">
    <property type="match status" value="2"/>
</dbReference>
<protein>
    <submittedName>
        <fullName evidence="2">N-acetylglucosamine kinase</fullName>
    </submittedName>
</protein>
<evidence type="ECO:0000313" key="3">
    <source>
        <dbReference type="Proteomes" id="UP000644756"/>
    </source>
</evidence>
<dbReference type="SUPFAM" id="SSF53067">
    <property type="entry name" value="Actin-like ATPase domain"/>
    <property type="match status" value="1"/>
</dbReference>
<dbReference type="PANTHER" id="PTHR43190:SF3">
    <property type="entry name" value="N-ACETYL-D-GLUCOSAMINE KINASE"/>
    <property type="match status" value="1"/>
</dbReference>
<dbReference type="PANTHER" id="PTHR43190">
    <property type="entry name" value="N-ACETYL-D-GLUCOSAMINE KINASE"/>
    <property type="match status" value="1"/>
</dbReference>
<sequence length="327" mass="35373">MTKKANVILGIDGGGTHTRVMVSDLSGNVLSYIEKGSASIRKDLLARQNVNQAILESLSAAGVELNQVCGIAAGVAGYDSEADLEWVESLTAIEGLTCPKWHFNDAVAAHYGALITKPGIVAVSGTGSIILAMTEKGQYIRNYDFHHYSDSAARFIAYDAVYEVLAGNRDETDKELVQLMLQHWEIHSIQELSYLARQGFGEDRRARDKKFGQFAPAVTEAASKGSSVSVYVCDRAIHKIKVGIEMMAAAFTGDIVSVAFIGSVINSPYFNCELTKQLALGNNKSFIVVNPRFSPVTGSVLYAMNGLNIAIDDVVIHNLENSIHSQP</sequence>
<comment type="caution">
    <text evidence="2">The sequence shown here is derived from an EMBL/GenBank/DDBJ whole genome shotgun (WGS) entry which is preliminary data.</text>
</comment>
<dbReference type="InterPro" id="IPR002731">
    <property type="entry name" value="ATPase_BadF"/>
</dbReference>
<dbReference type="RefSeq" id="WP_188532583.1">
    <property type="nucleotide sequence ID" value="NZ_BMGR01000013.1"/>
</dbReference>
<keyword evidence="3" id="KW-1185">Reference proteome</keyword>
<dbReference type="Pfam" id="PF01869">
    <property type="entry name" value="BcrAD_BadFG"/>
    <property type="match status" value="1"/>
</dbReference>
<dbReference type="InterPro" id="IPR043129">
    <property type="entry name" value="ATPase_NBD"/>
</dbReference>
<evidence type="ECO:0000259" key="1">
    <source>
        <dbReference type="Pfam" id="PF01869"/>
    </source>
</evidence>
<dbReference type="GO" id="GO:0016301">
    <property type="term" value="F:kinase activity"/>
    <property type="evidence" value="ECO:0007669"/>
    <property type="project" value="UniProtKB-KW"/>
</dbReference>
<name>A0A917LEK7_9BACL</name>
<reference evidence="2" key="2">
    <citation type="submission" date="2020-09" db="EMBL/GenBank/DDBJ databases">
        <authorList>
            <person name="Sun Q."/>
            <person name="Zhou Y."/>
        </authorList>
    </citation>
    <scope>NUCLEOTIDE SEQUENCE</scope>
    <source>
        <strain evidence="2">CGMCC 1.12987</strain>
    </source>
</reference>
<reference evidence="2" key="1">
    <citation type="journal article" date="2014" name="Int. J. Syst. Evol. Microbiol.">
        <title>Complete genome sequence of Corynebacterium casei LMG S-19264T (=DSM 44701T), isolated from a smear-ripened cheese.</title>
        <authorList>
            <consortium name="US DOE Joint Genome Institute (JGI-PGF)"/>
            <person name="Walter F."/>
            <person name="Albersmeier A."/>
            <person name="Kalinowski J."/>
            <person name="Ruckert C."/>
        </authorList>
    </citation>
    <scope>NUCLEOTIDE SEQUENCE</scope>
    <source>
        <strain evidence="2">CGMCC 1.12987</strain>
    </source>
</reference>